<comment type="similarity">
    <text evidence="2">Belongs to the UQCRB/QCR7 family.</text>
</comment>
<dbReference type="Proteomes" id="UP000591131">
    <property type="component" value="Unassembled WGS sequence"/>
</dbReference>
<evidence type="ECO:0000313" key="10">
    <source>
        <dbReference type="EMBL" id="KAF4650820.1"/>
    </source>
</evidence>
<dbReference type="SUPFAM" id="SSF81524">
    <property type="entry name" value="14 kDa protein of cytochrome bc1 complex (Ubiquinol-cytochrome c reductase)"/>
    <property type="match status" value="1"/>
</dbReference>
<dbReference type="GO" id="GO:0045275">
    <property type="term" value="C:respiratory chain complex III"/>
    <property type="evidence" value="ECO:0007669"/>
    <property type="project" value="InterPro"/>
</dbReference>
<protein>
    <recommendedName>
        <fullName evidence="12">Ubiquinol-cytochrome c reductase complex 14 kDa protein</fullName>
    </recommendedName>
</protein>
<dbReference type="EMBL" id="JAAPAO010001174">
    <property type="protein sequence ID" value="KAF4650820.1"/>
    <property type="molecule type" value="Genomic_DNA"/>
</dbReference>
<keyword evidence="11" id="KW-1185">Reference proteome</keyword>
<keyword evidence="3" id="KW-0813">Transport</keyword>
<feature type="compositionally biased region" description="Basic and acidic residues" evidence="9">
    <location>
        <begin position="395"/>
        <end position="417"/>
    </location>
</feature>
<keyword evidence="8" id="KW-0472">Membrane</keyword>
<feature type="compositionally biased region" description="Basic and acidic residues" evidence="9">
    <location>
        <begin position="251"/>
        <end position="268"/>
    </location>
</feature>
<accession>A0A7J6KUQ6</accession>
<evidence type="ECO:0000256" key="7">
    <source>
        <dbReference type="ARBA" id="ARBA00023128"/>
    </source>
</evidence>
<evidence type="ECO:0000256" key="5">
    <source>
        <dbReference type="ARBA" id="ARBA00022792"/>
    </source>
</evidence>
<dbReference type="AlphaFoldDB" id="A0A7J6KUQ6"/>
<dbReference type="PANTHER" id="PTHR12022:SF0">
    <property type="entry name" value="CYTOCHROME B-C1 COMPLEX SUBUNIT 7"/>
    <property type="match status" value="1"/>
</dbReference>
<keyword evidence="6" id="KW-0249">Electron transport</keyword>
<comment type="subcellular location">
    <subcellularLocation>
        <location evidence="1">Mitochondrion inner membrane</location>
        <topology evidence="1">Peripheral membrane protein</topology>
        <orientation evidence="1">Matrix side</orientation>
    </subcellularLocation>
</comment>
<evidence type="ECO:0000256" key="8">
    <source>
        <dbReference type="ARBA" id="ARBA00023136"/>
    </source>
</evidence>
<name>A0A7J6KUQ6_PERCH</name>
<feature type="compositionally biased region" description="Basic and acidic residues" evidence="9">
    <location>
        <begin position="424"/>
        <end position="436"/>
    </location>
</feature>
<feature type="region of interest" description="Disordered" evidence="9">
    <location>
        <begin position="364"/>
        <end position="436"/>
    </location>
</feature>
<comment type="caution">
    <text evidence="10">The sequence shown here is derived from an EMBL/GenBank/DDBJ whole genome shotgun (WGS) entry which is preliminary data.</text>
</comment>
<feature type="compositionally biased region" description="Basic and acidic residues" evidence="9">
    <location>
        <begin position="292"/>
        <end position="311"/>
    </location>
</feature>
<sequence length="625" mass="70191">MSFHRAFARVVCNYNKSIEGSVPWYQVKREKSPFQQVWDEVFTPIWFKLVKGPYERWEYNALVARYRGMGIMADDAMNDKDMVVERALDIIPEDIRIQRYRRMMRGATLAGRKLHLPLELQNYDPMVPYMAPYIEEAKFQMQEEQELLAYHPWDRRLYTAGVSGFGETSMHSTFFTIATIISGIIGAKDDPVAFVAAVKQRALKQSGRDIAEPEDRTCAAFNERDPSDEHEEALSRLRAMHAPVIASVRRQRDEMRHNSVQRESKDEGIEAGFLSGSARNRRSDEISEVAEFQEREKGRSYSKETRESRQRIEVKPASYAEYVAVCEPHLGWRTFGGLGRGRLERDEELIRKLAKQAKLRRVKHFSQQLRKINAAKRGSPNRSRSRKDTQGSMDARSRAIEYHRQNRENRKSIERKCSTHAKAKSRETSESKKCDQRAERERLEELLRQHDEICMRVQKFRQDGESTVNSDGNEQFASVGVATRRLPAGGSWTTTIIPTTTEPTTTTMVTIPTTTTTTSTTTIVLPSSTSGEGTTASSTSSTAPTTVVPTTTEPTTTTTVTIPTTTTTTSTTTIVLPSSTSGEGTTASSTSSTAPTTVVPTTTEPTTTTTVTIPTTTTTTSTTTI</sequence>
<dbReference type="InterPro" id="IPR003197">
    <property type="entry name" value="QCR7"/>
</dbReference>
<reference evidence="10 11" key="1">
    <citation type="submission" date="2020-04" db="EMBL/GenBank/DDBJ databases">
        <title>Perkinsus chesapeaki whole genome sequence.</title>
        <authorList>
            <person name="Bogema D.R."/>
        </authorList>
    </citation>
    <scope>NUCLEOTIDE SEQUENCE [LARGE SCALE GENOMIC DNA]</scope>
    <source>
        <strain evidence="10">ATCC PRA-425</strain>
    </source>
</reference>
<evidence type="ECO:0000256" key="2">
    <source>
        <dbReference type="ARBA" id="ARBA00008554"/>
    </source>
</evidence>
<evidence type="ECO:0000256" key="1">
    <source>
        <dbReference type="ARBA" id="ARBA00004443"/>
    </source>
</evidence>
<organism evidence="10 11">
    <name type="scientific">Perkinsus chesapeaki</name>
    <name type="common">Clam parasite</name>
    <name type="synonym">Perkinsus andrewsi</name>
    <dbReference type="NCBI Taxonomy" id="330153"/>
    <lineage>
        <taxon>Eukaryota</taxon>
        <taxon>Sar</taxon>
        <taxon>Alveolata</taxon>
        <taxon>Perkinsozoa</taxon>
        <taxon>Perkinsea</taxon>
        <taxon>Perkinsida</taxon>
        <taxon>Perkinsidae</taxon>
        <taxon>Perkinsus</taxon>
    </lineage>
</organism>
<evidence type="ECO:0000313" key="11">
    <source>
        <dbReference type="Proteomes" id="UP000591131"/>
    </source>
</evidence>
<evidence type="ECO:0000256" key="6">
    <source>
        <dbReference type="ARBA" id="ARBA00022982"/>
    </source>
</evidence>
<dbReference type="InterPro" id="IPR036544">
    <property type="entry name" value="QCR7_sf"/>
</dbReference>
<keyword evidence="4" id="KW-0679">Respiratory chain</keyword>
<evidence type="ECO:0008006" key="12">
    <source>
        <dbReference type="Google" id="ProtNLM"/>
    </source>
</evidence>
<evidence type="ECO:0000256" key="9">
    <source>
        <dbReference type="SAM" id="MobiDB-lite"/>
    </source>
</evidence>
<dbReference type="Pfam" id="PF15261">
    <property type="entry name" value="JHY"/>
    <property type="match status" value="1"/>
</dbReference>
<dbReference type="Gene3D" id="1.10.1090.10">
    <property type="entry name" value="Cytochrome b-c1 complex subunit 7"/>
    <property type="match status" value="1"/>
</dbReference>
<keyword evidence="7" id="KW-0496">Mitochondrion</keyword>
<dbReference type="OrthoDB" id="425749at2759"/>
<gene>
    <name evidence="10" type="ORF">FOL47_000840</name>
</gene>
<dbReference type="Pfam" id="PF02271">
    <property type="entry name" value="UCR_14kD"/>
    <property type="match status" value="1"/>
</dbReference>
<feature type="non-terminal residue" evidence="10">
    <location>
        <position position="625"/>
    </location>
</feature>
<dbReference type="InterPro" id="IPR027968">
    <property type="entry name" value="JHY"/>
</dbReference>
<keyword evidence="5" id="KW-0999">Mitochondrion inner membrane</keyword>
<dbReference type="PANTHER" id="PTHR12022">
    <property type="entry name" value="UBIQUINOL-CYTOCHROME C REDUCTASE COMPLEX 14 KD PROTEIN"/>
    <property type="match status" value="1"/>
</dbReference>
<evidence type="ECO:0000256" key="4">
    <source>
        <dbReference type="ARBA" id="ARBA00022660"/>
    </source>
</evidence>
<feature type="region of interest" description="Disordered" evidence="9">
    <location>
        <begin position="251"/>
        <end position="311"/>
    </location>
</feature>
<feature type="region of interest" description="Disordered" evidence="9">
    <location>
        <begin position="517"/>
        <end position="608"/>
    </location>
</feature>
<dbReference type="GO" id="GO:0006122">
    <property type="term" value="P:mitochondrial electron transport, ubiquinol to cytochrome c"/>
    <property type="evidence" value="ECO:0007669"/>
    <property type="project" value="InterPro"/>
</dbReference>
<dbReference type="GO" id="GO:0005743">
    <property type="term" value="C:mitochondrial inner membrane"/>
    <property type="evidence" value="ECO:0007669"/>
    <property type="project" value="UniProtKB-SubCell"/>
</dbReference>
<proteinExistence type="inferred from homology"/>
<evidence type="ECO:0000256" key="3">
    <source>
        <dbReference type="ARBA" id="ARBA00022448"/>
    </source>
</evidence>